<dbReference type="CDD" id="cd06579">
    <property type="entry name" value="TM_PBP1_transp_AraH_like"/>
    <property type="match status" value="1"/>
</dbReference>
<keyword evidence="4" id="KW-1003">Cell membrane</keyword>
<name>A0ABT1ZT97_9BURK</name>
<comment type="subcellular location">
    <subcellularLocation>
        <location evidence="1">Cell membrane</location>
        <topology evidence="1">Multi-pass membrane protein</topology>
    </subcellularLocation>
</comment>
<evidence type="ECO:0000256" key="6">
    <source>
        <dbReference type="ARBA" id="ARBA00022692"/>
    </source>
</evidence>
<keyword evidence="13" id="KW-1185">Reference proteome</keyword>
<comment type="caution">
    <text evidence="12">The sequence shown here is derived from an EMBL/GenBank/DDBJ whole genome shotgun (WGS) entry which is preliminary data.</text>
</comment>
<comment type="subunit">
    <text evidence="2">The complex is composed of two ATP-binding proteins (LsrA), two transmembrane proteins (LsrC and LsrD) and a solute-binding protein (LsrB).</text>
</comment>
<reference evidence="12 13" key="1">
    <citation type="submission" date="2022-08" db="EMBL/GenBank/DDBJ databases">
        <title>Reclassification of Massilia species as members of the genera Telluria, Duganella, Pseudoduganella, Mokoshia gen. nov. and Zemynaea gen. nov. using orthogonal and non-orthogonal genome-based approaches.</title>
        <authorList>
            <person name="Bowman J.P."/>
        </authorList>
    </citation>
    <scope>NUCLEOTIDE SEQUENCE [LARGE SCALE GENOMIC DNA]</scope>
    <source>
        <strain evidence="12 13">JCM 31316</strain>
    </source>
</reference>
<protein>
    <recommendedName>
        <fullName evidence="10">Autoinducer 2 import system permease protein LsrC</fullName>
    </recommendedName>
</protein>
<keyword evidence="8 11" id="KW-0472">Membrane</keyword>
<evidence type="ECO:0000313" key="12">
    <source>
        <dbReference type="EMBL" id="MCS0583152.1"/>
    </source>
</evidence>
<feature type="transmembrane region" description="Helical" evidence="11">
    <location>
        <begin position="90"/>
        <end position="111"/>
    </location>
</feature>
<sequence>MTFLKQREPLLAAMIVLLVLAVGLRAPAFLSSGSLANVVTDSTLLVMLALTQMLVIVTRGVDLSVASNLALSGMVAAMLAAHVPGLPLPLIMLAAVAVGLALGLVNGWLIGYLELPPIVVTLGTMSVYRGAVFVLSGGAWVSAHQMPAHFIAFPLDRLLGLPHLVWIAAATVGVFAWVARGTRFGRDLYAIGNAPQCAGYIGIPSHKRLLWTYALSGAVAGLCGYLWVARYAVAYTEIAYGFEFTVIAACVIGGVSIGGGVGTVLGAMLGALFLTVIGNALPVLQVSPFWQSALTGLVILVAVLINARGAGRRSRQILPLHGTAAQPERSAA</sequence>
<dbReference type="InterPro" id="IPR001851">
    <property type="entry name" value="ABC_transp_permease"/>
</dbReference>
<feature type="transmembrane region" description="Helical" evidence="11">
    <location>
        <begin position="238"/>
        <end position="257"/>
    </location>
</feature>
<organism evidence="12 13">
    <name type="scientific">Massilia pinisoli</name>
    <dbReference type="NCBI Taxonomy" id="1772194"/>
    <lineage>
        <taxon>Bacteria</taxon>
        <taxon>Pseudomonadati</taxon>
        <taxon>Pseudomonadota</taxon>
        <taxon>Betaproteobacteria</taxon>
        <taxon>Burkholderiales</taxon>
        <taxon>Oxalobacteraceae</taxon>
        <taxon>Telluria group</taxon>
        <taxon>Massilia</taxon>
    </lineage>
</organism>
<keyword evidence="7 11" id="KW-1133">Transmembrane helix</keyword>
<feature type="transmembrane region" description="Helical" evidence="11">
    <location>
        <begin position="210"/>
        <end position="232"/>
    </location>
</feature>
<keyword evidence="3" id="KW-0813">Transport</keyword>
<evidence type="ECO:0000256" key="2">
    <source>
        <dbReference type="ARBA" id="ARBA00011262"/>
    </source>
</evidence>
<feature type="transmembrane region" description="Helical" evidence="11">
    <location>
        <begin position="35"/>
        <end position="58"/>
    </location>
</feature>
<dbReference type="Pfam" id="PF02653">
    <property type="entry name" value="BPD_transp_2"/>
    <property type="match status" value="1"/>
</dbReference>
<dbReference type="PANTHER" id="PTHR32196">
    <property type="entry name" value="ABC TRANSPORTER PERMEASE PROTEIN YPHD-RELATED-RELATED"/>
    <property type="match status" value="1"/>
</dbReference>
<feature type="transmembrane region" description="Helical" evidence="11">
    <location>
        <begin position="289"/>
        <end position="307"/>
    </location>
</feature>
<proteinExistence type="predicted"/>
<feature type="transmembrane region" description="Helical" evidence="11">
    <location>
        <begin position="161"/>
        <end position="179"/>
    </location>
</feature>
<dbReference type="RefSeq" id="WP_258817737.1">
    <property type="nucleotide sequence ID" value="NZ_JANUGW010000011.1"/>
</dbReference>
<evidence type="ECO:0000256" key="3">
    <source>
        <dbReference type="ARBA" id="ARBA00022448"/>
    </source>
</evidence>
<accession>A0ABT1ZT97</accession>
<evidence type="ECO:0000256" key="9">
    <source>
        <dbReference type="ARBA" id="ARBA00025439"/>
    </source>
</evidence>
<evidence type="ECO:0000256" key="1">
    <source>
        <dbReference type="ARBA" id="ARBA00004651"/>
    </source>
</evidence>
<dbReference type="Proteomes" id="UP001204151">
    <property type="component" value="Unassembled WGS sequence"/>
</dbReference>
<feature type="transmembrane region" description="Helical" evidence="11">
    <location>
        <begin position="65"/>
        <end position="84"/>
    </location>
</feature>
<evidence type="ECO:0000256" key="5">
    <source>
        <dbReference type="ARBA" id="ARBA00022519"/>
    </source>
</evidence>
<dbReference type="PANTHER" id="PTHR32196:SF29">
    <property type="entry name" value="AUTOINDUCER 2 IMPORT SYSTEM PERMEASE PROTEIN LSRC"/>
    <property type="match status" value="1"/>
</dbReference>
<evidence type="ECO:0000313" key="13">
    <source>
        <dbReference type="Proteomes" id="UP001204151"/>
    </source>
</evidence>
<evidence type="ECO:0000256" key="10">
    <source>
        <dbReference type="ARBA" id="ARBA00039382"/>
    </source>
</evidence>
<comment type="function">
    <text evidence="9">Part of the ABC transporter complex LsrABCD involved in autoinducer 2 (AI-2) import. Probably responsible for the translocation of the substrate across the membrane.</text>
</comment>
<evidence type="ECO:0000256" key="7">
    <source>
        <dbReference type="ARBA" id="ARBA00022989"/>
    </source>
</evidence>
<evidence type="ECO:0000256" key="11">
    <source>
        <dbReference type="SAM" id="Phobius"/>
    </source>
</evidence>
<feature type="transmembrane region" description="Helical" evidence="11">
    <location>
        <begin position="118"/>
        <end position="141"/>
    </location>
</feature>
<feature type="transmembrane region" description="Helical" evidence="11">
    <location>
        <begin position="264"/>
        <end position="283"/>
    </location>
</feature>
<evidence type="ECO:0000256" key="4">
    <source>
        <dbReference type="ARBA" id="ARBA00022475"/>
    </source>
</evidence>
<keyword evidence="5" id="KW-0997">Cell inner membrane</keyword>
<evidence type="ECO:0000256" key="8">
    <source>
        <dbReference type="ARBA" id="ARBA00023136"/>
    </source>
</evidence>
<dbReference type="EMBL" id="JANUGW010000011">
    <property type="protein sequence ID" value="MCS0583152.1"/>
    <property type="molecule type" value="Genomic_DNA"/>
</dbReference>
<keyword evidence="6 11" id="KW-0812">Transmembrane</keyword>
<gene>
    <name evidence="12" type="ORF">NX784_16300</name>
</gene>